<evidence type="ECO:0000256" key="1">
    <source>
        <dbReference type="ARBA" id="ARBA00004120"/>
    </source>
</evidence>
<evidence type="ECO:0000259" key="12">
    <source>
        <dbReference type="Pfam" id="PF23390"/>
    </source>
</evidence>
<name>A0A7S3VIC4_DUNTE</name>
<accession>A0A7S3VIC4</accession>
<feature type="compositionally biased region" description="Basic and acidic residues" evidence="9">
    <location>
        <begin position="1192"/>
        <end position="1207"/>
    </location>
</feature>
<dbReference type="InterPro" id="IPR056157">
    <property type="entry name" value="TPR_IFT80_172_dom"/>
</dbReference>
<dbReference type="InterPro" id="IPR011990">
    <property type="entry name" value="TPR-like_helical_dom_sf"/>
</dbReference>
<dbReference type="Pfam" id="PF25170">
    <property type="entry name" value="TPR_WDR35"/>
    <property type="match status" value="1"/>
</dbReference>
<dbReference type="InterPro" id="IPR001680">
    <property type="entry name" value="WD40_rpt"/>
</dbReference>
<dbReference type="InterPro" id="IPR056159">
    <property type="entry name" value="Beta-prop_IFT121_TULP_N"/>
</dbReference>
<keyword evidence="2" id="KW-0963">Cytoplasm</keyword>
<evidence type="ECO:0000259" key="13">
    <source>
        <dbReference type="Pfam" id="PF24797"/>
    </source>
</evidence>
<dbReference type="FunFam" id="1.25.40.470:FF:000004">
    <property type="entry name" value="WD repeat-containing protein 35"/>
    <property type="match status" value="1"/>
</dbReference>
<dbReference type="Pfam" id="PF24797">
    <property type="entry name" value="Beta-prop_WDR35_TULP_N"/>
    <property type="match status" value="1"/>
</dbReference>
<evidence type="ECO:0000256" key="3">
    <source>
        <dbReference type="ARBA" id="ARBA00022574"/>
    </source>
</evidence>
<dbReference type="GO" id="GO:0035721">
    <property type="term" value="P:intraciliary retrograde transport"/>
    <property type="evidence" value="ECO:0007669"/>
    <property type="project" value="TreeGrafter"/>
</dbReference>
<feature type="domain" description="IFT121-like zinc finger" evidence="10">
    <location>
        <begin position="1230"/>
        <end position="1273"/>
    </location>
</feature>
<evidence type="ECO:0000256" key="7">
    <source>
        <dbReference type="ARBA" id="ARBA00023212"/>
    </source>
</evidence>
<protein>
    <recommendedName>
        <fullName evidence="16">Anaphase-promoting complex subunit 4 WD40 domain-containing protein</fullName>
    </recommendedName>
</protein>
<dbReference type="InterPro" id="IPR056158">
    <property type="entry name" value="Beta-prop_IFT121_2nd"/>
</dbReference>
<comment type="subcellular location">
    <subcellularLocation>
        <location evidence="1">Cytoplasm</location>
        <location evidence="1">Cytoskeleton</location>
        <location evidence="1">Cilium basal body</location>
    </subcellularLocation>
</comment>
<dbReference type="SUPFAM" id="SSF50978">
    <property type="entry name" value="WD40 repeat-like"/>
    <property type="match status" value="2"/>
</dbReference>
<dbReference type="GO" id="GO:0097730">
    <property type="term" value="C:non-motile cilium"/>
    <property type="evidence" value="ECO:0007669"/>
    <property type="project" value="TreeGrafter"/>
</dbReference>
<dbReference type="Pfam" id="PF23387">
    <property type="entry name" value="TPR_IFT80_172"/>
    <property type="match status" value="1"/>
</dbReference>
<dbReference type="PANTHER" id="PTHR12764">
    <property type="entry name" value="WD REPEAT DOMAIN-RELATED"/>
    <property type="match status" value="1"/>
</dbReference>
<dbReference type="SUPFAM" id="SSF48452">
    <property type="entry name" value="TPR-like"/>
    <property type="match status" value="1"/>
</dbReference>
<feature type="domain" description="IFT121-like TPR repeats" evidence="14">
    <location>
        <begin position="1085"/>
        <end position="1189"/>
    </location>
</feature>
<organism evidence="15">
    <name type="scientific">Dunaliella tertiolecta</name>
    <name type="common">Green alga</name>
    <dbReference type="NCBI Taxonomy" id="3047"/>
    <lineage>
        <taxon>Eukaryota</taxon>
        <taxon>Viridiplantae</taxon>
        <taxon>Chlorophyta</taxon>
        <taxon>core chlorophytes</taxon>
        <taxon>Chlorophyceae</taxon>
        <taxon>CS clade</taxon>
        <taxon>Chlamydomonadales</taxon>
        <taxon>Dunaliellaceae</taxon>
        <taxon>Dunaliella</taxon>
    </lineage>
</organism>
<dbReference type="InterPro" id="IPR057979">
    <property type="entry name" value="TPR_IFT121"/>
</dbReference>
<evidence type="ECO:0000259" key="10">
    <source>
        <dbReference type="Pfam" id="PF23145"/>
    </source>
</evidence>
<feature type="region of interest" description="Disordered" evidence="9">
    <location>
        <begin position="1192"/>
        <end position="1216"/>
    </location>
</feature>
<keyword evidence="8" id="KW-0966">Cell projection</keyword>
<evidence type="ECO:0000259" key="11">
    <source>
        <dbReference type="Pfam" id="PF23387"/>
    </source>
</evidence>
<dbReference type="InterPro" id="IPR017233">
    <property type="entry name" value="WDR35"/>
</dbReference>
<gene>
    <name evidence="15" type="ORF">DTER00134_LOCUS1835</name>
</gene>
<evidence type="ECO:0000256" key="6">
    <source>
        <dbReference type="ARBA" id="ARBA00023069"/>
    </source>
</evidence>
<keyword evidence="3" id="KW-0853">WD repeat</keyword>
<dbReference type="InterPro" id="IPR056170">
    <property type="entry name" value="Znf_IFT121-like"/>
</dbReference>
<dbReference type="AlphaFoldDB" id="A0A7S3VIC4"/>
<dbReference type="SMART" id="SM00320">
    <property type="entry name" value="WD40"/>
    <property type="match status" value="4"/>
</dbReference>
<keyword evidence="6" id="KW-0969">Cilium</keyword>
<dbReference type="GO" id="GO:0061512">
    <property type="term" value="P:protein localization to cilium"/>
    <property type="evidence" value="ECO:0007669"/>
    <property type="project" value="TreeGrafter"/>
</dbReference>
<reference evidence="15" key="1">
    <citation type="submission" date="2021-01" db="EMBL/GenBank/DDBJ databases">
        <authorList>
            <person name="Corre E."/>
            <person name="Pelletier E."/>
            <person name="Niang G."/>
            <person name="Scheremetjew M."/>
            <person name="Finn R."/>
            <person name="Kale V."/>
            <person name="Holt S."/>
            <person name="Cochrane G."/>
            <person name="Meng A."/>
            <person name="Brown T."/>
            <person name="Cohen L."/>
        </authorList>
    </citation>
    <scope>NUCLEOTIDE SEQUENCE</scope>
    <source>
        <strain evidence="15">CCMP1320</strain>
    </source>
</reference>
<dbReference type="Gene3D" id="1.25.40.470">
    <property type="match status" value="1"/>
</dbReference>
<dbReference type="Pfam" id="PF25768">
    <property type="entry name" value="TPR_IFT121"/>
    <property type="match status" value="1"/>
</dbReference>
<dbReference type="InterPro" id="IPR036322">
    <property type="entry name" value="WD40_repeat_dom_sf"/>
</dbReference>
<dbReference type="GO" id="GO:0030991">
    <property type="term" value="C:intraciliary transport particle A"/>
    <property type="evidence" value="ECO:0007669"/>
    <property type="project" value="TreeGrafter"/>
</dbReference>
<feature type="domain" description="IFT121 second beta-propeller" evidence="12">
    <location>
        <begin position="341"/>
        <end position="655"/>
    </location>
</feature>
<dbReference type="InterPro" id="IPR039857">
    <property type="entry name" value="Ift122/121"/>
</dbReference>
<dbReference type="GO" id="GO:1905515">
    <property type="term" value="P:non-motile cilium assembly"/>
    <property type="evidence" value="ECO:0007669"/>
    <property type="project" value="TreeGrafter"/>
</dbReference>
<keyword evidence="4" id="KW-0677">Repeat</keyword>
<dbReference type="InterPro" id="IPR057361">
    <property type="entry name" value="TPR_WDR35"/>
</dbReference>
<dbReference type="PIRSF" id="PIRSF037536">
    <property type="entry name" value="WD_repeat_p35"/>
    <property type="match status" value="1"/>
</dbReference>
<dbReference type="PANTHER" id="PTHR12764:SF5">
    <property type="entry name" value="LD29485P"/>
    <property type="match status" value="1"/>
</dbReference>
<sequence>MFIYLSKKIAIPNGVKLRCLSWNTEQGWIACGGDDGLLKVLRLEGTSSREAAAIAAGKGGPGNLSLNQTLEGHNGAVLVATWNDMFQKLTTSDESGLIIVWMLHNRMWHEEMINNRNKSVVRDMKWTSGGEKICIAYEDGAVIVGSVDGNRLWGKELGINLSLVEWSPDGRMILFCTPTGEVHTYDGSGNAVSRVSLYCNEGFAGAHQVVGIEWYDGLLGYAEPNCPVLAICLDNGRMQLMRTESDDNAVCIDTGIKPVKCKWNNNGTILAVAGYQLGGSSQEARELWMVQFYNYLGEHMRTLRVPGSGINGISWEGNGLRLALAVDSFVYFANVRPDYKWGYFCNTLVYAFNRPDRAEHCVMFWDTKNNDKYPKYVRKLMAIQACGDFCVLATKGENPNEYILILCNAIGSPVDSKYIEVEPKYLTITNHHVIAANDENVYVWQFRTSFSKLMSTDVTGVKHKQAREKVFHVDDPNPAQVAPDSWKTPHQNTSDFVSALCASDTVLMVGRASGVVQRYSLPHLTVEGQHLLRCRPFMLALNCNLSRMSIIDINGVLSFYDLEAKGSGKGGTQGEHLAFERKDTWDMKWADDNPELFAVMEKTRMYIFRGLDPEEPVTSSAYLCSFHDLEITAVFIDDLMQQPDQPDAEFMIVYETRSLRDTRDLLKSTTMDNAYAFADTTSHPRLWRILAEHALEHLDFVMADKAYVRCADYQGIQFVKHLSKLDVRTKQLAEVAVYFKRFDEAEQLYHKMDRPDLAIEMRMRLGDWFKVEKLVRETGGDDSQLINAWNKIGQYYSDRHKWAKAAQYYTQAKNSEMLVECFYALEDFASLEKLMQALPEGNVLLRSIGEKFQSVGLCNEGVSAFLKAGDSKAAIDCCVLLNQWDQAVTLAQQHNFPQIEGLLLKYASHLLEKQRHFEAVELYCKAGHHMEASQLLVELAKQSAERRVNPLRVKKLHVLAALEVDKFKKKTLDLNPAMTQHTAGGRTMQPTATMQNTAAQTLNSKLRWTCQLGAVKVRLWCCPTIADAQGGEDNACRSCSYFSHSLSALFLAHEFHAPFFCLLWCCVGLMTLDAVSNSAGPGGIDNAWRGAEAYHFWLLAHRQLYAASGGEDDRRRNVGLAMRTALHLRQYDDIINPVEVYSFLALASFYNKFYGQCSKAFIKLESMPSIPAEDRSKYADLGMSIFMKPEYSPKDPATLRETRDRGRAAPTPNAPGLDGLLDDLVRPKDQVCVASGEIITSDQPQIRCKVCKHSMLALEVRGCIACPLCHAALPMTGR</sequence>
<dbReference type="Pfam" id="PF23145">
    <property type="entry name" value="Zf_2nd_IFT121"/>
    <property type="match status" value="1"/>
</dbReference>
<evidence type="ECO:0000313" key="15">
    <source>
        <dbReference type="EMBL" id="CAE0486796.1"/>
    </source>
</evidence>
<evidence type="ECO:0008006" key="16">
    <source>
        <dbReference type="Google" id="ProtNLM"/>
    </source>
</evidence>
<keyword evidence="7" id="KW-0206">Cytoskeleton</keyword>
<dbReference type="Pfam" id="PF23390">
    <property type="entry name" value="Beta-prop_WDR35_2nd"/>
    <property type="match status" value="1"/>
</dbReference>
<feature type="domain" description="IFT121/TULP4 N-terminal" evidence="13">
    <location>
        <begin position="1"/>
        <end position="336"/>
    </location>
</feature>
<evidence type="ECO:0000256" key="5">
    <source>
        <dbReference type="ARBA" id="ARBA00022794"/>
    </source>
</evidence>
<dbReference type="Gene3D" id="2.130.10.10">
    <property type="entry name" value="YVTN repeat-like/Quinoprotein amine dehydrogenase"/>
    <property type="match status" value="2"/>
</dbReference>
<feature type="domain" description="IFT80/172/WDR35 TPR" evidence="11">
    <location>
        <begin position="686"/>
        <end position="770"/>
    </location>
</feature>
<dbReference type="InterPro" id="IPR015943">
    <property type="entry name" value="WD40/YVTN_repeat-like_dom_sf"/>
</dbReference>
<evidence type="ECO:0000259" key="14">
    <source>
        <dbReference type="Pfam" id="PF25768"/>
    </source>
</evidence>
<proteinExistence type="predicted"/>
<evidence type="ECO:0000256" key="8">
    <source>
        <dbReference type="ARBA" id="ARBA00023273"/>
    </source>
</evidence>
<evidence type="ECO:0000256" key="2">
    <source>
        <dbReference type="ARBA" id="ARBA00022490"/>
    </source>
</evidence>
<dbReference type="EMBL" id="HBIP01003952">
    <property type="protein sequence ID" value="CAE0486796.1"/>
    <property type="molecule type" value="Transcribed_RNA"/>
</dbReference>
<evidence type="ECO:0000256" key="9">
    <source>
        <dbReference type="SAM" id="MobiDB-lite"/>
    </source>
</evidence>
<keyword evidence="5" id="KW-0970">Cilium biogenesis/degradation</keyword>
<evidence type="ECO:0000256" key="4">
    <source>
        <dbReference type="ARBA" id="ARBA00022737"/>
    </source>
</evidence>